<dbReference type="KEGG" id="tan:TA11340"/>
<evidence type="ECO:0000256" key="3">
    <source>
        <dbReference type="ARBA" id="ARBA00022833"/>
    </source>
</evidence>
<evidence type="ECO:0000259" key="5">
    <source>
        <dbReference type="PROSITE" id="PS50089"/>
    </source>
</evidence>
<dbReference type="eggNOG" id="KOG0311">
    <property type="taxonomic scope" value="Eukaryota"/>
</dbReference>
<keyword evidence="3" id="KW-0862">Zinc</keyword>
<proteinExistence type="predicted"/>
<dbReference type="Proteomes" id="UP000001950">
    <property type="component" value="Chromosome 4"/>
</dbReference>
<dbReference type="InterPro" id="IPR018957">
    <property type="entry name" value="Znf_C3HC4_RING-type"/>
</dbReference>
<dbReference type="CDD" id="cd16531">
    <property type="entry name" value="RING-HC_RING1-like"/>
    <property type="match status" value="1"/>
</dbReference>
<dbReference type="PANTHER" id="PTHR46537:SF3">
    <property type="entry name" value="E3 UBIQUITIN-PROTEIN LIGASE RING1A"/>
    <property type="match status" value="1"/>
</dbReference>
<name>Q4U8L8_THEAN</name>
<organism evidence="6 7">
    <name type="scientific">Theileria annulata</name>
    <dbReference type="NCBI Taxonomy" id="5874"/>
    <lineage>
        <taxon>Eukaryota</taxon>
        <taxon>Sar</taxon>
        <taxon>Alveolata</taxon>
        <taxon>Apicomplexa</taxon>
        <taxon>Aconoidasida</taxon>
        <taxon>Piroplasmida</taxon>
        <taxon>Theileriidae</taxon>
        <taxon>Theileria</taxon>
    </lineage>
</organism>
<dbReference type="InterPro" id="IPR017907">
    <property type="entry name" value="Znf_RING_CS"/>
</dbReference>
<dbReference type="OMA" id="CVVIKTC"/>
<dbReference type="PROSITE" id="PS50089">
    <property type="entry name" value="ZF_RING_2"/>
    <property type="match status" value="1"/>
</dbReference>
<dbReference type="VEuPathDB" id="PiroplasmaDB:TA11340"/>
<dbReference type="EMBL" id="CR940353">
    <property type="protein sequence ID" value="CAI76835.1"/>
    <property type="molecule type" value="Genomic_DNA"/>
</dbReference>
<dbReference type="InterPro" id="IPR044592">
    <property type="entry name" value="RING1A/B"/>
</dbReference>
<dbReference type="PANTHER" id="PTHR46537">
    <property type="entry name" value="OS11G0578200 PROTEIN"/>
    <property type="match status" value="1"/>
</dbReference>
<dbReference type="PROSITE" id="PS00518">
    <property type="entry name" value="ZF_RING_1"/>
    <property type="match status" value="1"/>
</dbReference>
<dbReference type="RefSeq" id="XP_953460.1">
    <property type="nucleotide sequence ID" value="XM_948367.1"/>
</dbReference>
<dbReference type="GO" id="GO:0008270">
    <property type="term" value="F:zinc ion binding"/>
    <property type="evidence" value="ECO:0007669"/>
    <property type="project" value="UniProtKB-KW"/>
</dbReference>
<dbReference type="OrthoDB" id="337575at2759"/>
<accession>Q4U8L8</accession>
<reference evidence="6 7" key="1">
    <citation type="journal article" date="2005" name="Science">
        <title>Genome of the host-cell transforming parasite Theileria annulata compared with T. parva.</title>
        <authorList>
            <person name="Pain A."/>
            <person name="Renauld H."/>
            <person name="Berriman M."/>
            <person name="Murphy L."/>
            <person name="Yeats C.A."/>
            <person name="Weir W."/>
            <person name="Kerhornou A."/>
            <person name="Aslett M."/>
            <person name="Bishop R."/>
            <person name="Bouchier C."/>
            <person name="Cochet M."/>
            <person name="Coulson R.M.R."/>
            <person name="Cronin A."/>
            <person name="de Villiers E.P."/>
            <person name="Fraser A."/>
            <person name="Fosker N."/>
            <person name="Gardner M."/>
            <person name="Goble A."/>
            <person name="Griffiths-Jones S."/>
            <person name="Harris D.E."/>
            <person name="Katzer F."/>
            <person name="Larke N."/>
            <person name="Lord A."/>
            <person name="Maser P."/>
            <person name="McKellar S."/>
            <person name="Mooney P."/>
            <person name="Morton F."/>
            <person name="Nene V."/>
            <person name="O'Neil S."/>
            <person name="Price C."/>
            <person name="Quail M.A."/>
            <person name="Rabbinowitsch E."/>
            <person name="Rawlings N.D."/>
            <person name="Rutter S."/>
            <person name="Saunders D."/>
            <person name="Seeger K."/>
            <person name="Shah T."/>
            <person name="Squares R."/>
            <person name="Squares S."/>
            <person name="Tivey A."/>
            <person name="Walker A.R."/>
            <person name="Woodward J."/>
            <person name="Dobbelaere D.A.E."/>
            <person name="Langsley G."/>
            <person name="Rajandream M.A."/>
            <person name="McKeever D."/>
            <person name="Shiels B."/>
            <person name="Tait A."/>
            <person name="Barrell B.G."/>
            <person name="Hall N."/>
        </authorList>
    </citation>
    <scope>NUCLEOTIDE SEQUENCE [LARGE SCALE GENOMIC DNA]</scope>
    <source>
        <strain evidence="7">Ankara</strain>
    </source>
</reference>
<evidence type="ECO:0000313" key="7">
    <source>
        <dbReference type="Proteomes" id="UP000001950"/>
    </source>
</evidence>
<keyword evidence="1" id="KW-0479">Metal-binding</keyword>
<dbReference type="GeneID" id="3862924"/>
<evidence type="ECO:0000256" key="1">
    <source>
        <dbReference type="ARBA" id="ARBA00022723"/>
    </source>
</evidence>
<evidence type="ECO:0000256" key="2">
    <source>
        <dbReference type="ARBA" id="ARBA00022771"/>
    </source>
</evidence>
<dbReference type="Gene3D" id="3.30.40.10">
    <property type="entry name" value="Zinc/RING finger domain, C3HC4 (zinc finger)"/>
    <property type="match status" value="1"/>
</dbReference>
<gene>
    <name evidence="6" type="ORF">TA11340</name>
</gene>
<evidence type="ECO:0000313" key="6">
    <source>
        <dbReference type="EMBL" id="CAI76835.1"/>
    </source>
</evidence>
<dbReference type="InterPro" id="IPR001841">
    <property type="entry name" value="Znf_RING"/>
</dbReference>
<dbReference type="Pfam" id="PF00097">
    <property type="entry name" value="zf-C3HC4"/>
    <property type="match status" value="1"/>
</dbReference>
<dbReference type="SUPFAM" id="SSF57850">
    <property type="entry name" value="RING/U-box"/>
    <property type="match status" value="1"/>
</dbReference>
<sequence length="286" mass="33082">MDILNEFTVSELIDLEGALCFGLTPFEVLRTPRTVDTEKFDRLETTLNDSGLREELTCAICSGIISKCVVIKTCLHRFCSNCIEKCVRVGTRGCPKCRKHVPSRRFFRNDPIYDSLISRIISNVEVFEELSDTFTMAINKGMKNDPTINAIRSKYLNENPKIHIDHLKQVGELHEGDFSLESKFDNKVYVREVKEKRREVLKLLPKPIHFTKLQYKILSDDTLPQILPNHMKCDGNITIYQLYLYIKSSLKLSRNSKICIYLKDHDYIPSLNVTLALLRNIVRSTY</sequence>
<dbReference type="STRING" id="5874.Q4U8L8"/>
<dbReference type="InParanoid" id="Q4U8L8"/>
<keyword evidence="2 4" id="KW-0863">Zinc-finger</keyword>
<dbReference type="InterPro" id="IPR013083">
    <property type="entry name" value="Znf_RING/FYVE/PHD"/>
</dbReference>
<protein>
    <recommendedName>
        <fullName evidence="5">RING-type domain-containing protein</fullName>
    </recommendedName>
</protein>
<keyword evidence="7" id="KW-1185">Reference proteome</keyword>
<dbReference type="SMART" id="SM00184">
    <property type="entry name" value="RING"/>
    <property type="match status" value="1"/>
</dbReference>
<feature type="domain" description="RING-type" evidence="5">
    <location>
        <begin position="58"/>
        <end position="98"/>
    </location>
</feature>
<evidence type="ECO:0000256" key="4">
    <source>
        <dbReference type="PROSITE-ProRule" id="PRU00175"/>
    </source>
</evidence>
<dbReference type="AlphaFoldDB" id="Q4U8L8"/>